<gene>
    <name evidence="7" type="ORF">EJ419_06760</name>
</gene>
<keyword evidence="4 6" id="KW-1133">Transmembrane helix</keyword>
<evidence type="ECO:0000256" key="3">
    <source>
        <dbReference type="ARBA" id="ARBA00022692"/>
    </source>
</evidence>
<dbReference type="OrthoDB" id="9804152at2"/>
<protein>
    <submittedName>
        <fullName evidence="7">LemA family protein</fullName>
    </submittedName>
</protein>
<dbReference type="Pfam" id="PF04011">
    <property type="entry name" value="LemA"/>
    <property type="match status" value="1"/>
</dbReference>
<dbReference type="PANTHER" id="PTHR34478:SF2">
    <property type="entry name" value="MEMBRANE PROTEIN"/>
    <property type="match status" value="1"/>
</dbReference>
<evidence type="ECO:0000256" key="4">
    <source>
        <dbReference type="ARBA" id="ARBA00022989"/>
    </source>
</evidence>
<dbReference type="Proteomes" id="UP000291289">
    <property type="component" value="Unassembled WGS sequence"/>
</dbReference>
<evidence type="ECO:0000256" key="6">
    <source>
        <dbReference type="SAM" id="Phobius"/>
    </source>
</evidence>
<evidence type="ECO:0000313" key="7">
    <source>
        <dbReference type="EMBL" id="TCD53668.1"/>
    </source>
</evidence>
<evidence type="ECO:0000256" key="5">
    <source>
        <dbReference type="ARBA" id="ARBA00023136"/>
    </source>
</evidence>
<evidence type="ECO:0000256" key="2">
    <source>
        <dbReference type="ARBA" id="ARBA00008854"/>
    </source>
</evidence>
<keyword evidence="3 6" id="KW-0812">Transmembrane</keyword>
<keyword evidence="5 6" id="KW-0472">Membrane</keyword>
<accession>A0A4R0QQR4</accession>
<dbReference type="InterPro" id="IPR007156">
    <property type="entry name" value="MamQ_LemA"/>
</dbReference>
<dbReference type="Gene3D" id="1.20.1440.20">
    <property type="entry name" value="LemA-like domain"/>
    <property type="match status" value="1"/>
</dbReference>
<evidence type="ECO:0000313" key="8">
    <source>
        <dbReference type="Proteomes" id="UP000291289"/>
    </source>
</evidence>
<dbReference type="RefSeq" id="WP_131284922.1">
    <property type="nucleotide sequence ID" value="NZ_RXLP01000026.1"/>
</dbReference>
<reference evidence="7 8" key="1">
    <citation type="submission" date="2018-12" db="EMBL/GenBank/DDBJ databases">
        <title>Alloscrdovia theropitheci sp. nov: a novel taxon from the feces of the bleeding-herat monkey (Theropithecus geleda).</title>
        <authorList>
            <person name="Modesto M."/>
        </authorList>
    </citation>
    <scope>NUCLEOTIDE SEQUENCE [LARGE SCALE GENOMIC DNA]</scope>
    <source>
        <strain evidence="7 8">GLDI4/2</strain>
    </source>
</reference>
<organism evidence="7 8">
    <name type="scientific">Alloscardovia theropitheci</name>
    <dbReference type="NCBI Taxonomy" id="2496842"/>
    <lineage>
        <taxon>Bacteria</taxon>
        <taxon>Bacillati</taxon>
        <taxon>Actinomycetota</taxon>
        <taxon>Actinomycetes</taxon>
        <taxon>Bifidobacteriales</taxon>
        <taxon>Bifidobacteriaceae</taxon>
        <taxon>Alloscardovia</taxon>
    </lineage>
</organism>
<dbReference type="AlphaFoldDB" id="A0A4R0QQR4"/>
<dbReference type="EMBL" id="RXLP01000026">
    <property type="protein sequence ID" value="TCD53668.1"/>
    <property type="molecule type" value="Genomic_DNA"/>
</dbReference>
<evidence type="ECO:0000256" key="1">
    <source>
        <dbReference type="ARBA" id="ARBA00004167"/>
    </source>
</evidence>
<proteinExistence type="inferred from homology"/>
<feature type="transmembrane region" description="Helical" evidence="6">
    <location>
        <begin position="6"/>
        <end position="26"/>
    </location>
</feature>
<keyword evidence="8" id="KW-1185">Reference proteome</keyword>
<dbReference type="GO" id="GO:0016020">
    <property type="term" value="C:membrane"/>
    <property type="evidence" value="ECO:0007669"/>
    <property type="project" value="UniProtKB-SubCell"/>
</dbReference>
<dbReference type="PANTHER" id="PTHR34478">
    <property type="entry name" value="PROTEIN LEMA"/>
    <property type="match status" value="1"/>
</dbReference>
<comment type="subcellular location">
    <subcellularLocation>
        <location evidence="1">Membrane</location>
        <topology evidence="1">Single-pass membrane protein</topology>
    </subcellularLocation>
</comment>
<sequence length="190" mass="21136">MNPTVITIIVVVVILLLIAMWLISGYNNLVSLRNRVANAWSQIDIQLKQRADLIPNIVNTVKGYAQHESDVFIQVTQARTAVQAASNSGNLNERINAETQLDKAIVNVLAVAEAYPELKANANFMSLQSQLSDLEGKIAYARQFYNDVAQKLNITVESFPSNIIAGLFHFEKAAYFEVAEADRQVPQVQF</sequence>
<dbReference type="InterPro" id="IPR023353">
    <property type="entry name" value="LemA-like_dom_sf"/>
</dbReference>
<dbReference type="SUPFAM" id="SSF140478">
    <property type="entry name" value="LemA-like"/>
    <property type="match status" value="1"/>
</dbReference>
<comment type="similarity">
    <text evidence="2">Belongs to the LemA family.</text>
</comment>
<name>A0A4R0QQR4_9BIFI</name>
<comment type="caution">
    <text evidence="7">The sequence shown here is derived from an EMBL/GenBank/DDBJ whole genome shotgun (WGS) entry which is preliminary data.</text>
</comment>